<evidence type="ECO:0000313" key="1">
    <source>
        <dbReference type="EMBL" id="GLK08644.1"/>
    </source>
</evidence>
<dbReference type="Proteomes" id="UP001143474">
    <property type="component" value="Unassembled WGS sequence"/>
</dbReference>
<reference evidence="1" key="2">
    <citation type="submission" date="2023-01" db="EMBL/GenBank/DDBJ databases">
        <authorList>
            <person name="Sun Q."/>
            <person name="Evtushenko L."/>
        </authorList>
    </citation>
    <scope>NUCLEOTIDE SEQUENCE</scope>
    <source>
        <strain evidence="1">VKM Ac-2007</strain>
    </source>
</reference>
<accession>A0A9W6I091</accession>
<dbReference type="RefSeq" id="WP_271217146.1">
    <property type="nucleotide sequence ID" value="NZ_BAAAVD010000003.1"/>
</dbReference>
<dbReference type="EMBL" id="BSEV01000003">
    <property type="protein sequence ID" value="GLK08644.1"/>
    <property type="molecule type" value="Genomic_DNA"/>
</dbReference>
<gene>
    <name evidence="1" type="ORF">GCM10017600_20490</name>
</gene>
<dbReference type="AlphaFoldDB" id="A0A9W6I091"/>
<reference evidence="1" key="1">
    <citation type="journal article" date="2014" name="Int. J. Syst. Evol. Microbiol.">
        <title>Complete genome sequence of Corynebacterium casei LMG S-19264T (=DSM 44701T), isolated from a smear-ripened cheese.</title>
        <authorList>
            <consortium name="US DOE Joint Genome Institute (JGI-PGF)"/>
            <person name="Walter F."/>
            <person name="Albersmeier A."/>
            <person name="Kalinowski J."/>
            <person name="Ruckert C."/>
        </authorList>
    </citation>
    <scope>NUCLEOTIDE SEQUENCE</scope>
    <source>
        <strain evidence="1">VKM Ac-2007</strain>
    </source>
</reference>
<evidence type="ECO:0000313" key="2">
    <source>
        <dbReference type="Proteomes" id="UP001143474"/>
    </source>
</evidence>
<organism evidence="1 2">
    <name type="scientific">Streptosporangium carneum</name>
    <dbReference type="NCBI Taxonomy" id="47481"/>
    <lineage>
        <taxon>Bacteria</taxon>
        <taxon>Bacillati</taxon>
        <taxon>Actinomycetota</taxon>
        <taxon>Actinomycetes</taxon>
        <taxon>Streptosporangiales</taxon>
        <taxon>Streptosporangiaceae</taxon>
        <taxon>Streptosporangium</taxon>
    </lineage>
</organism>
<keyword evidence="2" id="KW-1185">Reference proteome</keyword>
<comment type="caution">
    <text evidence="1">The sequence shown here is derived from an EMBL/GenBank/DDBJ whole genome shotgun (WGS) entry which is preliminary data.</text>
</comment>
<protein>
    <submittedName>
        <fullName evidence="1">Uncharacterized protein</fullName>
    </submittedName>
</protein>
<name>A0A9W6I091_9ACTN</name>
<proteinExistence type="predicted"/>
<sequence length="53" mass="6155">MTRPPTIRRSGVRRGTQQITVGRTTEVRWFSVDVAGNVERSSRRERVEVRGDR</sequence>